<protein>
    <submittedName>
        <fullName evidence="8">Pept_C1 domain-containing protein</fullName>
    </submittedName>
</protein>
<dbReference type="Pfam" id="PF00112">
    <property type="entry name" value="Peptidase_C1"/>
    <property type="match status" value="1"/>
</dbReference>
<dbReference type="PROSITE" id="PS00139">
    <property type="entry name" value="THIOL_PROTEASE_CYS"/>
    <property type="match status" value="1"/>
</dbReference>
<keyword evidence="4" id="KW-0788">Thiol protease</keyword>
<evidence type="ECO:0000256" key="2">
    <source>
        <dbReference type="ARBA" id="ARBA00022670"/>
    </source>
</evidence>
<dbReference type="SUPFAM" id="SSF54001">
    <property type="entry name" value="Cysteine proteinases"/>
    <property type="match status" value="1"/>
</dbReference>
<dbReference type="SMART" id="SM00645">
    <property type="entry name" value="Pept_C1"/>
    <property type="match status" value="1"/>
</dbReference>
<dbReference type="InterPro" id="IPR000668">
    <property type="entry name" value="Peptidase_C1A_C"/>
</dbReference>
<keyword evidence="2" id="KW-0645">Protease</keyword>
<dbReference type="InterPro" id="IPR025660">
    <property type="entry name" value="Pept_his_AS"/>
</dbReference>
<feature type="domain" description="Peptidase C1A papain C-terminal" evidence="5">
    <location>
        <begin position="63"/>
        <end position="335"/>
    </location>
</feature>
<reference evidence="6 7" key="2">
    <citation type="submission" date="2018-11" db="EMBL/GenBank/DDBJ databases">
        <authorList>
            <consortium name="Pathogen Informatics"/>
        </authorList>
    </citation>
    <scope>NUCLEOTIDE SEQUENCE [LARGE SCALE GENOMIC DNA]</scope>
</reference>
<evidence type="ECO:0000259" key="5">
    <source>
        <dbReference type="SMART" id="SM00645"/>
    </source>
</evidence>
<dbReference type="EMBL" id="UZAM01015725">
    <property type="protein sequence ID" value="VDP40378.1"/>
    <property type="molecule type" value="Genomic_DNA"/>
</dbReference>
<evidence type="ECO:0000256" key="1">
    <source>
        <dbReference type="ARBA" id="ARBA00008455"/>
    </source>
</evidence>
<keyword evidence="7" id="KW-1185">Reference proteome</keyword>
<dbReference type="AlphaFoldDB" id="A0A183J6H7"/>
<organism evidence="8">
    <name type="scientific">Soboliphyme baturini</name>
    <dbReference type="NCBI Taxonomy" id="241478"/>
    <lineage>
        <taxon>Eukaryota</taxon>
        <taxon>Metazoa</taxon>
        <taxon>Ecdysozoa</taxon>
        <taxon>Nematoda</taxon>
        <taxon>Enoplea</taxon>
        <taxon>Dorylaimia</taxon>
        <taxon>Dioctophymatida</taxon>
        <taxon>Dioctophymatoidea</taxon>
        <taxon>Soboliphymatidae</taxon>
        <taxon>Soboliphyme</taxon>
    </lineage>
</organism>
<dbReference type="WBParaSite" id="SBAD_0001186101-mRNA-1">
    <property type="protein sequence ID" value="SBAD_0001186101-mRNA-1"/>
    <property type="gene ID" value="SBAD_0001186101"/>
</dbReference>
<sequence>MEHVSECGTPFKNKSFASFVLRHGLNKYFKGTSEEEFKRLLGEKVSKSSARLPVKFPMANSALPDNFDSRRKWPQCRWMKFIRDQSNCGSCWAVASASVMSDRQCTFSGGSVQPYISDEHILACCTGVCGSGYICTCYPKTKLNKCVYSRCNGGDKAEAFAYWKKNGVPTGGPFGSTFGCQPYSIQCKGCPMAPTPKCTDQCIPQYRIPFEQSVFYESCLILDTMSLGAEIYHVPRSDVMIMHEMYNNGPVTASFIVYEDFTYYKKGVYKHMWGKYSGRHAVRVIGWGVENSNGTDLPYWLITNSWNTTWGMNGLVKFYRGVNECGIENNIVTGIPRIYV</sequence>
<evidence type="ECO:0000256" key="4">
    <source>
        <dbReference type="ARBA" id="ARBA00022807"/>
    </source>
</evidence>
<dbReference type="InterPro" id="IPR000169">
    <property type="entry name" value="Pept_cys_AS"/>
</dbReference>
<evidence type="ECO:0000313" key="7">
    <source>
        <dbReference type="Proteomes" id="UP000270296"/>
    </source>
</evidence>
<dbReference type="OrthoDB" id="640249at2759"/>
<gene>
    <name evidence="6" type="ORF">SBAD_LOCUS11475</name>
</gene>
<keyword evidence="3" id="KW-0378">Hydrolase</keyword>
<reference evidence="8" key="1">
    <citation type="submission" date="2016-06" db="UniProtKB">
        <authorList>
            <consortium name="WormBaseParasite"/>
        </authorList>
    </citation>
    <scope>IDENTIFICATION</scope>
</reference>
<dbReference type="PANTHER" id="PTHR12411">
    <property type="entry name" value="CYSTEINE PROTEASE FAMILY C1-RELATED"/>
    <property type="match status" value="1"/>
</dbReference>
<dbReference type="InterPro" id="IPR038765">
    <property type="entry name" value="Papain-like_cys_pep_sf"/>
</dbReference>
<proteinExistence type="inferred from homology"/>
<dbReference type="GO" id="GO:0006508">
    <property type="term" value="P:proteolysis"/>
    <property type="evidence" value="ECO:0007669"/>
    <property type="project" value="UniProtKB-KW"/>
</dbReference>
<accession>A0A183J6H7</accession>
<evidence type="ECO:0000313" key="8">
    <source>
        <dbReference type="WBParaSite" id="SBAD_0001186101-mRNA-1"/>
    </source>
</evidence>
<dbReference type="PROSITE" id="PS00639">
    <property type="entry name" value="THIOL_PROTEASE_HIS"/>
    <property type="match status" value="1"/>
</dbReference>
<evidence type="ECO:0000256" key="3">
    <source>
        <dbReference type="ARBA" id="ARBA00022801"/>
    </source>
</evidence>
<dbReference type="InterPro" id="IPR013128">
    <property type="entry name" value="Peptidase_C1A"/>
</dbReference>
<dbReference type="Proteomes" id="UP000270296">
    <property type="component" value="Unassembled WGS sequence"/>
</dbReference>
<dbReference type="Gene3D" id="3.90.70.10">
    <property type="entry name" value="Cysteine proteinases"/>
    <property type="match status" value="1"/>
</dbReference>
<name>A0A183J6H7_9BILA</name>
<evidence type="ECO:0000313" key="6">
    <source>
        <dbReference type="EMBL" id="VDP40378.1"/>
    </source>
</evidence>
<dbReference type="GO" id="GO:0008234">
    <property type="term" value="F:cysteine-type peptidase activity"/>
    <property type="evidence" value="ECO:0007669"/>
    <property type="project" value="UniProtKB-KW"/>
</dbReference>
<dbReference type="PRINTS" id="PR00705">
    <property type="entry name" value="PAPAIN"/>
</dbReference>
<dbReference type="CDD" id="cd02620">
    <property type="entry name" value="Peptidase_C1A_CathepsinB"/>
    <property type="match status" value="1"/>
</dbReference>
<comment type="similarity">
    <text evidence="1">Belongs to the peptidase C1 family.</text>
</comment>